<comment type="caution">
    <text evidence="2">The sequence shown here is derived from an EMBL/GenBank/DDBJ whole genome shotgun (WGS) entry which is preliminary data.</text>
</comment>
<accession>A0ABR7RTI4</accession>
<dbReference type="Gene3D" id="2.30.110.10">
    <property type="entry name" value="Electron Transport, Fmn-binding Protein, Chain A"/>
    <property type="match status" value="1"/>
</dbReference>
<gene>
    <name evidence="2" type="ORF">IBL26_24045</name>
</gene>
<dbReference type="EMBL" id="JACTVA010000082">
    <property type="protein sequence ID" value="MBC9209929.1"/>
    <property type="molecule type" value="Genomic_DNA"/>
</dbReference>
<proteinExistence type="predicted"/>
<dbReference type="InterPro" id="IPR024029">
    <property type="entry name" value="Pyridox_Oxase_FMN-dep"/>
</dbReference>
<organism evidence="2 3">
    <name type="scientific">Teichococcus aerophilus</name>
    <dbReference type="NCBI Taxonomy" id="1224513"/>
    <lineage>
        <taxon>Bacteria</taxon>
        <taxon>Pseudomonadati</taxon>
        <taxon>Pseudomonadota</taxon>
        <taxon>Alphaproteobacteria</taxon>
        <taxon>Acetobacterales</taxon>
        <taxon>Roseomonadaceae</taxon>
        <taxon>Roseomonas</taxon>
    </lineage>
</organism>
<reference evidence="2 3" key="1">
    <citation type="journal article" date="2013" name="Int. J. Syst. Evol. Microbiol.">
        <title>Roseomonas aerophila sp. nov., isolated from air.</title>
        <authorList>
            <person name="Kim S.J."/>
            <person name="Weon H.Y."/>
            <person name="Ahn J.H."/>
            <person name="Hong S.B."/>
            <person name="Seok S.J."/>
            <person name="Whang K.S."/>
            <person name="Kwon S.W."/>
        </authorList>
    </citation>
    <scope>NUCLEOTIDE SEQUENCE [LARGE SCALE GENOMIC DNA]</scope>
    <source>
        <strain evidence="2 3">NBRC 108923</strain>
    </source>
</reference>
<dbReference type="PANTHER" id="PTHR42815:SF2">
    <property type="entry name" value="FAD-BINDING, PUTATIVE (AFU_ORTHOLOGUE AFUA_6G07600)-RELATED"/>
    <property type="match status" value="1"/>
</dbReference>
<dbReference type="Pfam" id="PF01243">
    <property type="entry name" value="PNPOx_N"/>
    <property type="match status" value="1"/>
</dbReference>
<protein>
    <submittedName>
        <fullName evidence="2">Pyridoxamine 5'-phosphate oxidase family protein</fullName>
    </submittedName>
</protein>
<keyword evidence="3" id="KW-1185">Reference proteome</keyword>
<dbReference type="NCBIfam" id="TIGR04025">
    <property type="entry name" value="PPOX_FMN_DR2398"/>
    <property type="match status" value="1"/>
</dbReference>
<evidence type="ECO:0000313" key="3">
    <source>
        <dbReference type="Proteomes" id="UP000626026"/>
    </source>
</evidence>
<sequence length="205" mass="22305">MTDAYAITTLEQLQQHYAEPRELVLKKVADRIDPRTAGFIAASPFCVLATFGARGPHCTPRGDAPGFIDVLDEQTLALPDRRGNNRIDALRDVVENPTVALLFLVPGVGETLRVAGKARLTTDPELCARYEVQGQKPATVMLVTVEEVFMQCARAILRSKIWKGADKPAPEVPTGGQLLEVHTKGLIDAADYDTVRAPAIGKVLY</sequence>
<dbReference type="SUPFAM" id="SSF50475">
    <property type="entry name" value="FMN-binding split barrel"/>
    <property type="match status" value="1"/>
</dbReference>
<dbReference type="RefSeq" id="WP_187787052.1">
    <property type="nucleotide sequence ID" value="NZ_JACTVA010000082.1"/>
</dbReference>
<feature type="domain" description="Pyridoxamine 5'-phosphate oxidase N-terminal" evidence="1">
    <location>
        <begin position="34"/>
        <end position="152"/>
    </location>
</feature>
<evidence type="ECO:0000313" key="2">
    <source>
        <dbReference type="EMBL" id="MBC9209929.1"/>
    </source>
</evidence>
<dbReference type="InterPro" id="IPR011576">
    <property type="entry name" value="Pyridox_Oxase_N"/>
</dbReference>
<dbReference type="Proteomes" id="UP000626026">
    <property type="component" value="Unassembled WGS sequence"/>
</dbReference>
<dbReference type="PANTHER" id="PTHR42815">
    <property type="entry name" value="FAD-BINDING, PUTATIVE (AFU_ORTHOLOGUE AFUA_6G07600)-RELATED"/>
    <property type="match status" value="1"/>
</dbReference>
<dbReference type="InterPro" id="IPR012349">
    <property type="entry name" value="Split_barrel_FMN-bd"/>
</dbReference>
<name>A0ABR7RTI4_9PROT</name>
<evidence type="ECO:0000259" key="1">
    <source>
        <dbReference type="Pfam" id="PF01243"/>
    </source>
</evidence>